<name>A0AAX6N9Z4_PRIAR</name>
<gene>
    <name evidence="5" type="primary">yqiS</name>
    <name evidence="5" type="ORF">O0Q50_16365</name>
</gene>
<dbReference type="GO" id="GO:0019605">
    <property type="term" value="P:butyrate metabolic process"/>
    <property type="evidence" value="ECO:0007669"/>
    <property type="project" value="InterPro"/>
</dbReference>
<comment type="similarity">
    <text evidence="1">Belongs to the phosphate acetyltransferase and butyryltransferase family.</text>
</comment>
<dbReference type="EMBL" id="JAPTGD010000001">
    <property type="protein sequence ID" value="MDU9692753.1"/>
    <property type="molecule type" value="Genomic_DNA"/>
</dbReference>
<proteinExistence type="inferred from homology"/>
<dbReference type="PANTHER" id="PTHR43356:SF2">
    <property type="entry name" value="PHOSPHATE ACETYLTRANSFERASE"/>
    <property type="match status" value="1"/>
</dbReference>
<comment type="caution">
    <text evidence="5">The sequence shown here is derived from an EMBL/GenBank/DDBJ whole genome shotgun (WGS) entry which is preliminary data.</text>
</comment>
<sequence>MHKCAVCSLKKGKRKNEKGEVEHSMTLATILSRVAKQSSLTVAVAAAEDLETIEAVYEAVSREVSEFILFGNETTINELFRQYRPSLLNHKAVTVVHTESVLEAAQLAVRSVQQGQAHIVMKGNLSTSLILKAVLNKEHGLRTGNVLSHVAVFDVPHYDSPILVTDAAMNITPSLEEKVQIIQNAVNVAHSIGIEVPKVAPIAAVEVVNPLMPATVEAALLTQMNRRGQIKGCVIDGPLALDNAINIEAAKQKGIQSEVAGQADILLVPAIETGNVLYKSLIYFAKAKVGAVLAGAKAPVVLTSRADSAESKLYSLALAISVAQQNS</sequence>
<dbReference type="GO" id="GO:0050182">
    <property type="term" value="F:phosphate butyryltransferase activity"/>
    <property type="evidence" value="ECO:0007669"/>
    <property type="project" value="UniProtKB-EC"/>
</dbReference>
<protein>
    <submittedName>
        <fullName evidence="5">Phosphate butyryltransferase</fullName>
        <ecNumber evidence="5">2.3.1.19</ecNumber>
    </submittedName>
</protein>
<dbReference type="NCBIfam" id="TIGR02706">
    <property type="entry name" value="P_butyryltrans"/>
    <property type="match status" value="1"/>
</dbReference>
<dbReference type="NCBIfam" id="NF006045">
    <property type="entry name" value="PRK08190.1"/>
    <property type="match status" value="1"/>
</dbReference>
<evidence type="ECO:0000256" key="2">
    <source>
        <dbReference type="ARBA" id="ARBA00022679"/>
    </source>
</evidence>
<dbReference type="RefSeq" id="WP_258873889.1">
    <property type="nucleotide sequence ID" value="NZ_JACLCE010000001.1"/>
</dbReference>
<dbReference type="EC" id="2.3.1.19" evidence="5"/>
<dbReference type="PANTHER" id="PTHR43356">
    <property type="entry name" value="PHOSPHATE ACETYLTRANSFERASE"/>
    <property type="match status" value="1"/>
</dbReference>
<evidence type="ECO:0000256" key="3">
    <source>
        <dbReference type="ARBA" id="ARBA00023315"/>
    </source>
</evidence>
<dbReference type="NCBIfam" id="NF005837">
    <property type="entry name" value="PRK07742.1"/>
    <property type="match status" value="1"/>
</dbReference>
<dbReference type="AlphaFoldDB" id="A0AAX6N9Z4"/>
<dbReference type="InterPro" id="IPR002505">
    <property type="entry name" value="PTA_PTB"/>
</dbReference>
<dbReference type="Proteomes" id="UP001269400">
    <property type="component" value="Unassembled WGS sequence"/>
</dbReference>
<dbReference type="Pfam" id="PF01515">
    <property type="entry name" value="PTA_PTB"/>
    <property type="match status" value="1"/>
</dbReference>
<dbReference type="InterPro" id="IPR014079">
    <property type="entry name" value="Phosphate_butyryltransferase"/>
</dbReference>
<dbReference type="InterPro" id="IPR050500">
    <property type="entry name" value="Phos_Acetyltrans/Butyryltrans"/>
</dbReference>
<feature type="domain" description="Phosphate acetyl/butaryl transferase" evidence="4">
    <location>
        <begin position="87"/>
        <end position="319"/>
    </location>
</feature>
<evidence type="ECO:0000313" key="5">
    <source>
        <dbReference type="EMBL" id="MDU9692753.1"/>
    </source>
</evidence>
<evidence type="ECO:0000313" key="6">
    <source>
        <dbReference type="Proteomes" id="UP001269400"/>
    </source>
</evidence>
<dbReference type="PIRSF" id="PIRSF000428">
    <property type="entry name" value="P_Ac_trans"/>
    <property type="match status" value="1"/>
</dbReference>
<accession>A0AAX6N9Z4</accession>
<dbReference type="SUPFAM" id="SSF53659">
    <property type="entry name" value="Isocitrate/Isopropylmalate dehydrogenase-like"/>
    <property type="match status" value="1"/>
</dbReference>
<keyword evidence="2 5" id="KW-0808">Transferase</keyword>
<evidence type="ECO:0000256" key="1">
    <source>
        <dbReference type="ARBA" id="ARBA00005656"/>
    </source>
</evidence>
<dbReference type="InterPro" id="IPR012147">
    <property type="entry name" value="P_Ac_Bu_trans"/>
</dbReference>
<reference evidence="5" key="1">
    <citation type="journal article" date="2022" name="J Environ Chem Eng">
        <title>Biodegradation of petroleum oil using a constructed nonpathogenic and heavy metal-tolerant bacterial consortium isolated from marine sponges.</title>
        <authorList>
            <person name="Dechsakulwatana C."/>
            <person name="Rungsihiranrut A."/>
            <person name="Muangchinda C."/>
            <person name="Ningthoujam R."/>
            <person name="Klankeo P."/>
            <person name="Pinyakong O."/>
        </authorList>
    </citation>
    <scope>NUCLEOTIDE SEQUENCE</scope>
    <source>
        <strain evidence="5">TL01-2</strain>
    </source>
</reference>
<organism evidence="5 6">
    <name type="scientific">Priestia aryabhattai</name>
    <name type="common">Bacillus aryabhattai</name>
    <dbReference type="NCBI Taxonomy" id="412384"/>
    <lineage>
        <taxon>Bacteria</taxon>
        <taxon>Bacillati</taxon>
        <taxon>Bacillota</taxon>
        <taxon>Bacilli</taxon>
        <taxon>Bacillales</taxon>
        <taxon>Bacillaceae</taxon>
        <taxon>Priestia</taxon>
    </lineage>
</organism>
<keyword evidence="3 5" id="KW-0012">Acyltransferase</keyword>
<dbReference type="Gene3D" id="3.40.718.10">
    <property type="entry name" value="Isopropylmalate Dehydrogenase"/>
    <property type="match status" value="1"/>
</dbReference>
<evidence type="ECO:0000259" key="4">
    <source>
        <dbReference type="Pfam" id="PF01515"/>
    </source>
</evidence>
<reference evidence="5" key="2">
    <citation type="submission" date="2022-12" db="EMBL/GenBank/DDBJ databases">
        <authorList>
            <person name="Dechsakulwatana C."/>
            <person name="Rungsihiranrut A."/>
            <person name="Muangchinda C."/>
            <person name="Ningthoujam R."/>
            <person name="Klankeo P."/>
            <person name="Pinyakong O."/>
        </authorList>
    </citation>
    <scope>NUCLEOTIDE SEQUENCE</scope>
    <source>
        <strain evidence="5">TL01-2</strain>
    </source>
</reference>